<feature type="transmembrane region" description="Helical" evidence="2">
    <location>
        <begin position="82"/>
        <end position="105"/>
    </location>
</feature>
<dbReference type="STRING" id="593907.Celgi_2750"/>
<name>F8A4K0_CELGA</name>
<dbReference type="RefSeq" id="WP_013884765.1">
    <property type="nucleotide sequence ID" value="NC_015671.1"/>
</dbReference>
<proteinExistence type="predicted"/>
<keyword evidence="2" id="KW-0472">Membrane</keyword>
<feature type="region of interest" description="Disordered" evidence="1">
    <location>
        <begin position="1"/>
        <end position="48"/>
    </location>
</feature>
<feature type="transmembrane region" description="Helical" evidence="2">
    <location>
        <begin position="117"/>
        <end position="140"/>
    </location>
</feature>
<evidence type="ECO:0000256" key="1">
    <source>
        <dbReference type="SAM" id="MobiDB-lite"/>
    </source>
</evidence>
<feature type="transmembrane region" description="Helical" evidence="2">
    <location>
        <begin position="55"/>
        <end position="76"/>
    </location>
</feature>
<reference evidence="4" key="1">
    <citation type="submission" date="2011-04" db="EMBL/GenBank/DDBJ databases">
        <title>Complete sequence of Cellvibrio gilvus ATCC 13127.</title>
        <authorList>
            <person name="Lucas S."/>
            <person name="Han J."/>
            <person name="Lapidus A."/>
            <person name="Cheng J.-F."/>
            <person name="Goodwin L."/>
            <person name="Pitluck S."/>
            <person name="Peters L."/>
            <person name="Munk A."/>
            <person name="Detter J.C."/>
            <person name="Han C."/>
            <person name="Tapia R."/>
            <person name="Land M."/>
            <person name="Hauser L."/>
            <person name="Kyrpides N."/>
            <person name="Ivanova N."/>
            <person name="Ovchinnikova G."/>
            <person name="Pagani I."/>
            <person name="Mead D."/>
            <person name="Brumm P."/>
            <person name="Woyke T."/>
        </authorList>
    </citation>
    <scope>NUCLEOTIDE SEQUENCE [LARGE SCALE GENOMIC DNA]</scope>
    <source>
        <strain evidence="4">ATCC 13127 / NRRL B-14078</strain>
    </source>
</reference>
<dbReference type="Proteomes" id="UP000000485">
    <property type="component" value="Chromosome"/>
</dbReference>
<evidence type="ECO:0000256" key="2">
    <source>
        <dbReference type="SAM" id="Phobius"/>
    </source>
</evidence>
<dbReference type="AlphaFoldDB" id="F8A4K0"/>
<feature type="compositionally biased region" description="Pro residues" evidence="1">
    <location>
        <begin position="1"/>
        <end position="34"/>
    </location>
</feature>
<evidence type="ECO:0000313" key="4">
    <source>
        <dbReference type="Proteomes" id="UP000000485"/>
    </source>
</evidence>
<organism evidence="3 4">
    <name type="scientific">Cellulomonas gilvus (strain ATCC 13127 / NRRL B-14078)</name>
    <name type="common">Cellvibrio gilvus</name>
    <dbReference type="NCBI Taxonomy" id="593907"/>
    <lineage>
        <taxon>Bacteria</taxon>
        <taxon>Bacillati</taxon>
        <taxon>Actinomycetota</taxon>
        <taxon>Actinomycetes</taxon>
        <taxon>Micrococcales</taxon>
        <taxon>Cellulomonadaceae</taxon>
        <taxon>Cellulomonas</taxon>
    </lineage>
</organism>
<gene>
    <name evidence="3" type="ordered locus">Celgi_2750</name>
</gene>
<dbReference type="HOGENOM" id="CLU_1341253_0_0_11"/>
<keyword evidence="2" id="KW-1133">Transmembrane helix</keyword>
<evidence type="ECO:0000313" key="3">
    <source>
        <dbReference type="EMBL" id="AEI13248.1"/>
    </source>
</evidence>
<sequence>MRYNPPPNWPAAPEGWQPPPDWQPDPSWPEPPPGWQLWVEGDAPSPQQDHRKGMLVTFWIGIALFLAGAISTIVASGSGGGVVWWGGMIFGAVLLFRAGGIYRASRGAGAPALSKPGLGVAAVAVVAALVVGGVAVAKYVEAENLTASVGSCWKSGDGDETILVPCSGSHEYRATAVVTNEAECPATTYGSIAHEGKILCVEED</sequence>
<keyword evidence="2" id="KW-0812">Transmembrane</keyword>
<keyword evidence="4" id="KW-1185">Reference proteome</keyword>
<dbReference type="EMBL" id="CP002665">
    <property type="protein sequence ID" value="AEI13248.1"/>
    <property type="molecule type" value="Genomic_DNA"/>
</dbReference>
<protein>
    <submittedName>
        <fullName evidence="3">Uncharacterized protein</fullName>
    </submittedName>
</protein>
<accession>F8A4K0</accession>
<dbReference type="KEGG" id="cga:Celgi_2750"/>
<dbReference type="OrthoDB" id="4828368at2"/>